<reference evidence="1" key="1">
    <citation type="journal article" date="2023" name="Mol. Biol. Evol.">
        <title>Third-Generation Sequencing Reveals the Adaptive Role of the Epigenome in Three Deep-Sea Polychaetes.</title>
        <authorList>
            <person name="Perez M."/>
            <person name="Aroh O."/>
            <person name="Sun Y."/>
            <person name="Lan Y."/>
            <person name="Juniper S.K."/>
            <person name="Young C.R."/>
            <person name="Angers B."/>
            <person name="Qian P.Y."/>
        </authorList>
    </citation>
    <scope>NUCLEOTIDE SEQUENCE</scope>
    <source>
        <strain evidence="1">P08H-3</strain>
    </source>
</reference>
<comment type="caution">
    <text evidence="1">The sequence shown here is derived from an EMBL/GenBank/DDBJ whole genome shotgun (WGS) entry which is preliminary data.</text>
</comment>
<gene>
    <name evidence="1" type="ORF">LSH36_270g03060</name>
</gene>
<dbReference type="AlphaFoldDB" id="A0AAD9N452"/>
<dbReference type="Pfam" id="PF15074">
    <property type="entry name" value="CFAP90"/>
    <property type="match status" value="1"/>
</dbReference>
<proteinExistence type="predicted"/>
<evidence type="ECO:0000313" key="2">
    <source>
        <dbReference type="Proteomes" id="UP001208570"/>
    </source>
</evidence>
<dbReference type="PANTHER" id="PTHR34444:SF1">
    <property type="entry name" value="CILIA- AND FLAGELLA-ASSOCIATED PROTEIN 90"/>
    <property type="match status" value="1"/>
</dbReference>
<name>A0AAD9N452_9ANNE</name>
<keyword evidence="2" id="KW-1185">Reference proteome</keyword>
<dbReference type="EMBL" id="JAODUP010000270">
    <property type="protein sequence ID" value="KAK2154346.1"/>
    <property type="molecule type" value="Genomic_DNA"/>
</dbReference>
<dbReference type="PANTHER" id="PTHR34444">
    <property type="entry name" value="LOC361192"/>
    <property type="match status" value="1"/>
</dbReference>
<protein>
    <submittedName>
        <fullName evidence="1">Uncharacterized protein</fullName>
    </submittedName>
</protein>
<dbReference type="Proteomes" id="UP001208570">
    <property type="component" value="Unassembled WGS sequence"/>
</dbReference>
<dbReference type="InterPro" id="IPR027901">
    <property type="entry name" value="CFAP90"/>
</dbReference>
<accession>A0AAD9N452</accession>
<sequence>MTQFKDVLNVETDTDSYTLVGRPCELSAFSFVPKERNVQKERTVFNSEKKERYSSSNYDRLFHLDYGYNNKLHRCDREHDKLRGLHVNDEEKLKAVPTLSSTVYGQRLDNNLDPRDRKHVRIAHVQTEFYRRTGINIEAKMEYGL</sequence>
<organism evidence="1 2">
    <name type="scientific">Paralvinella palmiformis</name>
    <dbReference type="NCBI Taxonomy" id="53620"/>
    <lineage>
        <taxon>Eukaryota</taxon>
        <taxon>Metazoa</taxon>
        <taxon>Spiralia</taxon>
        <taxon>Lophotrochozoa</taxon>
        <taxon>Annelida</taxon>
        <taxon>Polychaeta</taxon>
        <taxon>Sedentaria</taxon>
        <taxon>Canalipalpata</taxon>
        <taxon>Terebellida</taxon>
        <taxon>Terebelliformia</taxon>
        <taxon>Alvinellidae</taxon>
        <taxon>Paralvinella</taxon>
    </lineage>
</organism>
<evidence type="ECO:0000313" key="1">
    <source>
        <dbReference type="EMBL" id="KAK2154346.1"/>
    </source>
</evidence>